<organism evidence="1">
    <name type="scientific">marine metagenome</name>
    <dbReference type="NCBI Taxonomy" id="408172"/>
    <lineage>
        <taxon>unclassified sequences</taxon>
        <taxon>metagenomes</taxon>
        <taxon>ecological metagenomes</taxon>
    </lineage>
</organism>
<protein>
    <submittedName>
        <fullName evidence="1">Uncharacterized protein</fullName>
    </submittedName>
</protein>
<dbReference type="AlphaFoldDB" id="A0A381Y0L8"/>
<accession>A0A381Y0L8</accession>
<sequence length="92" mass="10637">MSDRKQYRIVLENPPAPRQGRPGMGALQRFLIDLENQHPGEWAVLDRSRKHIGYIYNLKKKFPNLDVNARQNDDGTYGVWVKMEAADKVKSV</sequence>
<proteinExistence type="predicted"/>
<name>A0A381Y0L8_9ZZZZ</name>
<evidence type="ECO:0000313" key="1">
    <source>
        <dbReference type="EMBL" id="SVA70420.1"/>
    </source>
</evidence>
<gene>
    <name evidence="1" type="ORF">METZ01_LOCUS123274</name>
</gene>
<dbReference type="EMBL" id="UINC01017027">
    <property type="protein sequence ID" value="SVA70420.1"/>
    <property type="molecule type" value="Genomic_DNA"/>
</dbReference>
<reference evidence="1" key="1">
    <citation type="submission" date="2018-05" db="EMBL/GenBank/DDBJ databases">
        <authorList>
            <person name="Lanie J.A."/>
            <person name="Ng W.-L."/>
            <person name="Kazmierczak K.M."/>
            <person name="Andrzejewski T.M."/>
            <person name="Davidsen T.M."/>
            <person name="Wayne K.J."/>
            <person name="Tettelin H."/>
            <person name="Glass J.I."/>
            <person name="Rusch D."/>
            <person name="Podicherti R."/>
            <person name="Tsui H.-C.T."/>
            <person name="Winkler M.E."/>
        </authorList>
    </citation>
    <scope>NUCLEOTIDE SEQUENCE</scope>
</reference>